<gene>
    <name evidence="1" type="ORF">OFLC_LOCUS369</name>
</gene>
<proteinExistence type="predicted"/>
<dbReference type="STRING" id="387005.A0A183GYQ9"/>
<evidence type="ECO:0000313" key="3">
    <source>
        <dbReference type="WBParaSite" id="OFLC_0000036801-mRNA-1"/>
    </source>
</evidence>
<evidence type="ECO:0000313" key="2">
    <source>
        <dbReference type="Proteomes" id="UP000267606"/>
    </source>
</evidence>
<name>A0A183GYQ9_9BILA</name>
<reference evidence="1 2" key="2">
    <citation type="submission" date="2018-11" db="EMBL/GenBank/DDBJ databases">
        <authorList>
            <consortium name="Pathogen Informatics"/>
        </authorList>
    </citation>
    <scope>NUCLEOTIDE SEQUENCE [LARGE SCALE GENOMIC DNA]</scope>
</reference>
<organism evidence="3">
    <name type="scientific">Onchocerca flexuosa</name>
    <dbReference type="NCBI Taxonomy" id="387005"/>
    <lineage>
        <taxon>Eukaryota</taxon>
        <taxon>Metazoa</taxon>
        <taxon>Ecdysozoa</taxon>
        <taxon>Nematoda</taxon>
        <taxon>Chromadorea</taxon>
        <taxon>Rhabditida</taxon>
        <taxon>Spirurina</taxon>
        <taxon>Spiruromorpha</taxon>
        <taxon>Filarioidea</taxon>
        <taxon>Onchocercidae</taxon>
        <taxon>Onchocerca</taxon>
    </lineage>
</organism>
<dbReference type="WBParaSite" id="OFLC_0000036801-mRNA-1">
    <property type="protein sequence ID" value="OFLC_0000036801-mRNA-1"/>
    <property type="gene ID" value="OFLC_0000036801"/>
</dbReference>
<protein>
    <submittedName>
        <fullName evidence="3">Peroxidase</fullName>
    </submittedName>
</protein>
<accession>A0A183GYQ9</accession>
<reference evidence="3" key="1">
    <citation type="submission" date="2016-06" db="UniProtKB">
        <authorList>
            <consortium name="WormBaseParasite"/>
        </authorList>
    </citation>
    <scope>IDENTIFICATION</scope>
</reference>
<evidence type="ECO:0000313" key="1">
    <source>
        <dbReference type="EMBL" id="VDO25558.1"/>
    </source>
</evidence>
<dbReference type="EMBL" id="UZAJ01000115">
    <property type="protein sequence ID" value="VDO25558.1"/>
    <property type="molecule type" value="Genomic_DNA"/>
</dbReference>
<keyword evidence="2" id="KW-1185">Reference proteome</keyword>
<dbReference type="AlphaFoldDB" id="A0A183GYQ9"/>
<sequence>MSIDLLSKVQPDLLMNDSSNQTSHLHPLDDKKSLNQAVYKKDLEAPKHLTINRNDHELLSEHSRMRRTVADVIDECRTVGGNAFAEQFLRELKAASQINRGPPGISRGSHLHWDLLLGKDETIEPSDYLNFDYTAKF</sequence>
<dbReference type="Proteomes" id="UP000267606">
    <property type="component" value="Unassembled WGS sequence"/>
</dbReference>